<dbReference type="InterPro" id="IPR011322">
    <property type="entry name" value="N-reg_PII-like_a/b"/>
</dbReference>
<comment type="caution">
    <text evidence="1">The sequence shown here is derived from an EMBL/GenBank/DDBJ whole genome shotgun (WGS) entry which is preliminary data.</text>
</comment>
<evidence type="ECO:0008006" key="3">
    <source>
        <dbReference type="Google" id="ProtNLM"/>
    </source>
</evidence>
<dbReference type="EMBL" id="BAABCW010000002">
    <property type="protein sequence ID" value="GAA4109462.1"/>
    <property type="molecule type" value="Genomic_DNA"/>
</dbReference>
<name>A0ABP7XBS2_9FLAO</name>
<keyword evidence="2" id="KW-1185">Reference proteome</keyword>
<dbReference type="RefSeq" id="WP_344924647.1">
    <property type="nucleotide sequence ID" value="NZ_BAABCW010000002.1"/>
</dbReference>
<dbReference type="Proteomes" id="UP001500459">
    <property type="component" value="Unassembled WGS sequence"/>
</dbReference>
<protein>
    <recommendedName>
        <fullName evidence="3">DUF2007 domain-containing protein</fullName>
    </recommendedName>
</protein>
<sequence>MKDFITIATFTYPNDYAILRLLLEREGISFFFENETMIGVFPFYSNALGGINLKVHQKDKEKALQIITDLNTNSHLTIV</sequence>
<evidence type="ECO:0000313" key="1">
    <source>
        <dbReference type="EMBL" id="GAA4109462.1"/>
    </source>
</evidence>
<accession>A0ABP7XBS2</accession>
<proteinExistence type="predicted"/>
<gene>
    <name evidence="1" type="ORF">GCM10022393_06070</name>
</gene>
<reference evidence="2" key="1">
    <citation type="journal article" date="2019" name="Int. J. Syst. Evol. Microbiol.">
        <title>The Global Catalogue of Microorganisms (GCM) 10K type strain sequencing project: providing services to taxonomists for standard genome sequencing and annotation.</title>
        <authorList>
            <consortium name="The Broad Institute Genomics Platform"/>
            <consortium name="The Broad Institute Genome Sequencing Center for Infectious Disease"/>
            <person name="Wu L."/>
            <person name="Ma J."/>
        </authorList>
    </citation>
    <scope>NUCLEOTIDE SEQUENCE [LARGE SCALE GENOMIC DNA]</scope>
    <source>
        <strain evidence="2">JCM 17106</strain>
    </source>
</reference>
<organism evidence="1 2">
    <name type="scientific">Aquimarina addita</name>
    <dbReference type="NCBI Taxonomy" id="870485"/>
    <lineage>
        <taxon>Bacteria</taxon>
        <taxon>Pseudomonadati</taxon>
        <taxon>Bacteroidota</taxon>
        <taxon>Flavobacteriia</taxon>
        <taxon>Flavobacteriales</taxon>
        <taxon>Flavobacteriaceae</taxon>
        <taxon>Aquimarina</taxon>
    </lineage>
</organism>
<evidence type="ECO:0000313" key="2">
    <source>
        <dbReference type="Proteomes" id="UP001500459"/>
    </source>
</evidence>
<dbReference type="SUPFAM" id="SSF54913">
    <property type="entry name" value="GlnB-like"/>
    <property type="match status" value="1"/>
</dbReference>